<comment type="similarity">
    <text evidence="3 11">Belongs to the NadD family.</text>
</comment>
<dbReference type="Proteomes" id="UP000178485">
    <property type="component" value="Chromosome i"/>
</dbReference>
<dbReference type="PANTHER" id="PTHR39321:SF3">
    <property type="entry name" value="PHOSPHOPANTETHEINE ADENYLYLTRANSFERASE"/>
    <property type="match status" value="1"/>
</dbReference>
<dbReference type="EC" id="2.7.7.18" evidence="11"/>
<accession>A0A1G4G7Q5</accession>
<sequence>MKKKQVGIFSGSFNPVHTGHLILANYLLEFTSLDEIWLVVSPHNPIKEADSLLDEKIRLEMARLAVEEFDRLLVSDIEFCMPKPSYTIDTLTRLRSENPDVEFTLVIGSDNWRKFPRWKEHQRLIEEFRILIYPRPGEEVGADRPLPENVQLIDAPIVEISSTFIRESIRMGKNMRAFLPAQVYDYILSNGLYR</sequence>
<dbReference type="InterPro" id="IPR005248">
    <property type="entry name" value="NadD/NMNAT"/>
</dbReference>
<evidence type="ECO:0000256" key="7">
    <source>
        <dbReference type="ARBA" id="ARBA00022741"/>
    </source>
</evidence>
<evidence type="ECO:0000256" key="4">
    <source>
        <dbReference type="ARBA" id="ARBA00022642"/>
    </source>
</evidence>
<evidence type="ECO:0000256" key="11">
    <source>
        <dbReference type="HAMAP-Rule" id="MF_00244"/>
    </source>
</evidence>
<keyword evidence="6 11" id="KW-0548">Nucleotidyltransferase</keyword>
<evidence type="ECO:0000256" key="6">
    <source>
        <dbReference type="ARBA" id="ARBA00022695"/>
    </source>
</evidence>
<dbReference type="PANTHER" id="PTHR39321">
    <property type="entry name" value="NICOTINATE-NUCLEOTIDE ADENYLYLTRANSFERASE-RELATED"/>
    <property type="match status" value="1"/>
</dbReference>
<comment type="catalytic activity">
    <reaction evidence="10 11">
        <text>nicotinate beta-D-ribonucleotide + ATP + H(+) = deamido-NAD(+) + diphosphate</text>
        <dbReference type="Rhea" id="RHEA:22860"/>
        <dbReference type="ChEBI" id="CHEBI:15378"/>
        <dbReference type="ChEBI" id="CHEBI:30616"/>
        <dbReference type="ChEBI" id="CHEBI:33019"/>
        <dbReference type="ChEBI" id="CHEBI:57502"/>
        <dbReference type="ChEBI" id="CHEBI:58437"/>
        <dbReference type="EC" id="2.7.7.18"/>
    </reaction>
</comment>
<evidence type="ECO:0000256" key="9">
    <source>
        <dbReference type="ARBA" id="ARBA00023027"/>
    </source>
</evidence>
<evidence type="ECO:0000259" key="12">
    <source>
        <dbReference type="Pfam" id="PF01467"/>
    </source>
</evidence>
<keyword evidence="5 11" id="KW-0808">Transferase</keyword>
<evidence type="ECO:0000256" key="3">
    <source>
        <dbReference type="ARBA" id="ARBA00009014"/>
    </source>
</evidence>
<evidence type="ECO:0000313" key="14">
    <source>
        <dbReference type="Proteomes" id="UP000178485"/>
    </source>
</evidence>
<dbReference type="GO" id="GO:0004515">
    <property type="term" value="F:nicotinate-nucleotide adenylyltransferase activity"/>
    <property type="evidence" value="ECO:0007669"/>
    <property type="project" value="UniProtKB-UniRule"/>
</dbReference>
<comment type="pathway">
    <text evidence="2 11">Cofactor biosynthesis; NAD(+) biosynthesis; deamido-NAD(+) from nicotinate D-ribonucleotide: step 1/1.</text>
</comment>
<dbReference type="SUPFAM" id="SSF52374">
    <property type="entry name" value="Nucleotidylyl transferase"/>
    <property type="match status" value="1"/>
</dbReference>
<dbReference type="InterPro" id="IPR014729">
    <property type="entry name" value="Rossmann-like_a/b/a_fold"/>
</dbReference>
<dbReference type="AlphaFoldDB" id="A0A1G4G7Q5"/>
<dbReference type="UniPathway" id="UPA00253">
    <property type="reaction ID" value="UER00332"/>
</dbReference>
<keyword evidence="7 11" id="KW-0547">Nucleotide-binding</keyword>
<evidence type="ECO:0000256" key="2">
    <source>
        <dbReference type="ARBA" id="ARBA00005019"/>
    </source>
</evidence>
<dbReference type="STRING" id="1642646.ING2E5A_1756"/>
<evidence type="ECO:0000313" key="13">
    <source>
        <dbReference type="EMBL" id="SCM58316.1"/>
    </source>
</evidence>
<name>A0A1G4G7Q5_9BACT</name>
<dbReference type="GO" id="GO:0009435">
    <property type="term" value="P:NAD+ biosynthetic process"/>
    <property type="evidence" value="ECO:0007669"/>
    <property type="project" value="UniProtKB-UniRule"/>
</dbReference>
<evidence type="ECO:0000256" key="5">
    <source>
        <dbReference type="ARBA" id="ARBA00022679"/>
    </source>
</evidence>
<dbReference type="EMBL" id="LT608328">
    <property type="protein sequence ID" value="SCM58316.1"/>
    <property type="molecule type" value="Genomic_DNA"/>
</dbReference>
<dbReference type="NCBIfam" id="TIGR00482">
    <property type="entry name" value="nicotinate (nicotinamide) nucleotide adenylyltransferase"/>
    <property type="match status" value="1"/>
</dbReference>
<dbReference type="Pfam" id="PF01467">
    <property type="entry name" value="CTP_transf_like"/>
    <property type="match status" value="1"/>
</dbReference>
<reference evidence="13 14" key="1">
    <citation type="submission" date="2016-08" db="EMBL/GenBank/DDBJ databases">
        <authorList>
            <person name="Seilhamer J.J."/>
        </authorList>
    </citation>
    <scope>NUCLEOTIDE SEQUENCE [LARGE SCALE GENOMIC DNA]</scope>
    <source>
        <strain evidence="13">ING2-E5A</strain>
    </source>
</reference>
<evidence type="ECO:0000256" key="8">
    <source>
        <dbReference type="ARBA" id="ARBA00022840"/>
    </source>
</evidence>
<comment type="function">
    <text evidence="1 11">Catalyzes the reversible adenylation of nicotinate mononucleotide (NaMN) to nicotinic acid adenine dinucleotide (NaAD).</text>
</comment>
<organism evidence="13 14">
    <name type="scientific">Petrimonas mucosa</name>
    <dbReference type="NCBI Taxonomy" id="1642646"/>
    <lineage>
        <taxon>Bacteria</taxon>
        <taxon>Pseudomonadati</taxon>
        <taxon>Bacteroidota</taxon>
        <taxon>Bacteroidia</taxon>
        <taxon>Bacteroidales</taxon>
        <taxon>Dysgonomonadaceae</taxon>
        <taxon>Petrimonas</taxon>
    </lineage>
</organism>
<gene>
    <name evidence="11 13" type="primary">nadD</name>
    <name evidence="13" type="ORF">ING2E5A_1756</name>
</gene>
<dbReference type="CDD" id="cd02165">
    <property type="entry name" value="NMNAT"/>
    <property type="match status" value="1"/>
</dbReference>
<dbReference type="Gene3D" id="3.40.50.620">
    <property type="entry name" value="HUPs"/>
    <property type="match status" value="1"/>
</dbReference>
<feature type="domain" description="Cytidyltransferase-like" evidence="12">
    <location>
        <begin position="8"/>
        <end position="167"/>
    </location>
</feature>
<keyword evidence="9 11" id="KW-0520">NAD</keyword>
<dbReference type="HAMAP" id="MF_00244">
    <property type="entry name" value="NaMN_adenylyltr"/>
    <property type="match status" value="1"/>
</dbReference>
<protein>
    <recommendedName>
        <fullName evidence="11">Probable nicotinate-nucleotide adenylyltransferase</fullName>
        <ecNumber evidence="11">2.7.7.18</ecNumber>
    </recommendedName>
    <alternativeName>
        <fullName evidence="11">Deamido-NAD(+) diphosphorylase</fullName>
    </alternativeName>
    <alternativeName>
        <fullName evidence="11">Deamido-NAD(+) pyrophosphorylase</fullName>
    </alternativeName>
    <alternativeName>
        <fullName evidence="11">Nicotinate mononucleotide adenylyltransferase</fullName>
        <shortName evidence="11">NaMN adenylyltransferase</shortName>
    </alternativeName>
</protein>
<evidence type="ECO:0000256" key="10">
    <source>
        <dbReference type="ARBA" id="ARBA00048721"/>
    </source>
</evidence>
<dbReference type="InterPro" id="IPR004821">
    <property type="entry name" value="Cyt_trans-like"/>
</dbReference>
<dbReference type="RefSeq" id="WP_071137023.1">
    <property type="nucleotide sequence ID" value="NZ_DUQN01000075.1"/>
</dbReference>
<dbReference type="GO" id="GO:0005524">
    <property type="term" value="F:ATP binding"/>
    <property type="evidence" value="ECO:0007669"/>
    <property type="project" value="UniProtKB-KW"/>
</dbReference>
<dbReference type="KEGG" id="pmuc:ING2E5A_1756"/>
<dbReference type="NCBIfam" id="TIGR00125">
    <property type="entry name" value="cyt_tran_rel"/>
    <property type="match status" value="1"/>
</dbReference>
<keyword evidence="4 11" id="KW-0662">Pyridine nucleotide biosynthesis</keyword>
<keyword evidence="14" id="KW-1185">Reference proteome</keyword>
<evidence type="ECO:0000256" key="1">
    <source>
        <dbReference type="ARBA" id="ARBA00002324"/>
    </source>
</evidence>
<keyword evidence="8 11" id="KW-0067">ATP-binding</keyword>
<proteinExistence type="inferred from homology"/>